<dbReference type="RefSeq" id="WP_145097822.1">
    <property type="nucleotide sequence ID" value="NZ_CP036274.1"/>
</dbReference>
<dbReference type="SMART" id="SM00867">
    <property type="entry name" value="YceI"/>
    <property type="match status" value="1"/>
</dbReference>
<gene>
    <name evidence="3" type="ORF">ETAA8_63110</name>
</gene>
<dbReference type="Gene3D" id="2.40.128.110">
    <property type="entry name" value="Lipid/polyisoprenoid-binding, YceI-like"/>
    <property type="match status" value="1"/>
</dbReference>
<feature type="chain" id="PRO_5021832319" description="Lipid/polyisoprenoid-binding YceI-like domain-containing protein" evidence="1">
    <location>
        <begin position="24"/>
        <end position="196"/>
    </location>
</feature>
<reference evidence="3 4" key="1">
    <citation type="submission" date="2019-02" db="EMBL/GenBank/DDBJ databases">
        <title>Deep-cultivation of Planctomycetes and their phenomic and genomic characterization uncovers novel biology.</title>
        <authorList>
            <person name="Wiegand S."/>
            <person name="Jogler M."/>
            <person name="Boedeker C."/>
            <person name="Pinto D."/>
            <person name="Vollmers J."/>
            <person name="Rivas-Marin E."/>
            <person name="Kohn T."/>
            <person name="Peeters S.H."/>
            <person name="Heuer A."/>
            <person name="Rast P."/>
            <person name="Oberbeckmann S."/>
            <person name="Bunk B."/>
            <person name="Jeske O."/>
            <person name="Meyerdierks A."/>
            <person name="Storesund J.E."/>
            <person name="Kallscheuer N."/>
            <person name="Luecker S."/>
            <person name="Lage O.M."/>
            <person name="Pohl T."/>
            <person name="Merkel B.J."/>
            <person name="Hornburger P."/>
            <person name="Mueller R.-W."/>
            <person name="Bruemmer F."/>
            <person name="Labrenz M."/>
            <person name="Spormann A.M."/>
            <person name="Op den Camp H."/>
            <person name="Overmann J."/>
            <person name="Amann R."/>
            <person name="Jetten M.S.M."/>
            <person name="Mascher T."/>
            <person name="Medema M.H."/>
            <person name="Devos D.P."/>
            <person name="Kaster A.-K."/>
            <person name="Ovreas L."/>
            <person name="Rohde M."/>
            <person name="Galperin M.Y."/>
            <person name="Jogler C."/>
        </authorList>
    </citation>
    <scope>NUCLEOTIDE SEQUENCE [LARGE SCALE GENOMIC DNA]</scope>
    <source>
        <strain evidence="3 4">ETA_A8</strain>
    </source>
</reference>
<evidence type="ECO:0000256" key="1">
    <source>
        <dbReference type="SAM" id="SignalP"/>
    </source>
</evidence>
<dbReference type="InterPro" id="IPR036761">
    <property type="entry name" value="TTHA0802/YceI-like_sf"/>
</dbReference>
<protein>
    <recommendedName>
        <fullName evidence="2">Lipid/polyisoprenoid-binding YceI-like domain-containing protein</fullName>
    </recommendedName>
</protein>
<dbReference type="PANTHER" id="PTHR34406:SF1">
    <property type="entry name" value="PROTEIN YCEI"/>
    <property type="match status" value="1"/>
</dbReference>
<dbReference type="OrthoDB" id="9811006at2"/>
<dbReference type="Proteomes" id="UP000315017">
    <property type="component" value="Chromosome"/>
</dbReference>
<feature type="domain" description="Lipid/polyisoprenoid-binding YceI-like" evidence="2">
    <location>
        <begin position="33"/>
        <end position="190"/>
    </location>
</feature>
<keyword evidence="1" id="KW-0732">Signal</keyword>
<evidence type="ECO:0000313" key="3">
    <source>
        <dbReference type="EMBL" id="QDU31158.1"/>
    </source>
</evidence>
<dbReference type="AlphaFoldDB" id="A0A517YLS2"/>
<feature type="signal peptide" evidence="1">
    <location>
        <begin position="1"/>
        <end position="23"/>
    </location>
</feature>
<name>A0A517YLS2_9BACT</name>
<dbReference type="InterPro" id="IPR007372">
    <property type="entry name" value="Lipid/polyisoprenoid-bd_YceI"/>
</dbReference>
<keyword evidence="4" id="KW-1185">Reference proteome</keyword>
<proteinExistence type="predicted"/>
<dbReference type="EMBL" id="CP036274">
    <property type="protein sequence ID" value="QDU31158.1"/>
    <property type="molecule type" value="Genomic_DNA"/>
</dbReference>
<dbReference type="KEGG" id="aagg:ETAA8_63110"/>
<dbReference type="Pfam" id="PF04264">
    <property type="entry name" value="YceI"/>
    <property type="match status" value="1"/>
</dbReference>
<evidence type="ECO:0000259" key="2">
    <source>
        <dbReference type="SMART" id="SM00867"/>
    </source>
</evidence>
<organism evidence="3 4">
    <name type="scientific">Anatilimnocola aggregata</name>
    <dbReference type="NCBI Taxonomy" id="2528021"/>
    <lineage>
        <taxon>Bacteria</taxon>
        <taxon>Pseudomonadati</taxon>
        <taxon>Planctomycetota</taxon>
        <taxon>Planctomycetia</taxon>
        <taxon>Pirellulales</taxon>
        <taxon>Pirellulaceae</taxon>
        <taxon>Anatilimnocola</taxon>
    </lineage>
</organism>
<evidence type="ECO:0000313" key="4">
    <source>
        <dbReference type="Proteomes" id="UP000315017"/>
    </source>
</evidence>
<dbReference type="SUPFAM" id="SSF101874">
    <property type="entry name" value="YceI-like"/>
    <property type="match status" value="1"/>
</dbReference>
<dbReference type="PANTHER" id="PTHR34406">
    <property type="entry name" value="PROTEIN YCEI"/>
    <property type="match status" value="1"/>
</dbReference>
<accession>A0A517YLS2</accession>
<sequence precursor="true">MRIVFGLLAALGLMLGLASVTIAAEAVPLNKGVATISAANSKITFVGTHSGDKPDPRVGGFAKFTGQVKVDPTTKSLTGITAEIDTSSLFTPIPKLTDHLKNPDFFEVREYPTAKFESTKVTPGKAGTATVTGKLTLHGVTKEISFPATTAVTAEGVTLTSEFAIQRSEFGMTYGAGKVDDKVSLTVVVGEKTVAQ</sequence>